<accession>A0A317RAZ5</accession>
<dbReference type="OrthoDB" id="8604580at2"/>
<dbReference type="Pfam" id="PF05545">
    <property type="entry name" value="FixQ"/>
    <property type="match status" value="1"/>
</dbReference>
<keyword evidence="1" id="KW-1133">Transmembrane helix</keyword>
<keyword evidence="1" id="KW-0472">Membrane</keyword>
<comment type="caution">
    <text evidence="2">The sequence shown here is derived from an EMBL/GenBank/DDBJ whole genome shotgun (WGS) entry which is preliminary data.</text>
</comment>
<gene>
    <name evidence="2" type="ORF">DFR36_10714</name>
</gene>
<keyword evidence="1" id="KW-0812">Transmembrane</keyword>
<dbReference type="Proteomes" id="UP000246483">
    <property type="component" value="Unassembled WGS sequence"/>
</dbReference>
<dbReference type="AlphaFoldDB" id="A0A317RAZ5"/>
<keyword evidence="3" id="KW-1185">Reference proteome</keyword>
<protein>
    <submittedName>
        <fullName evidence="2">Cytochrome c oxidase cbb3-type subunit 4</fullName>
    </submittedName>
</protein>
<evidence type="ECO:0000256" key="1">
    <source>
        <dbReference type="SAM" id="Phobius"/>
    </source>
</evidence>
<organism evidence="2 3">
    <name type="scientific">Melaminivora alkalimesophila</name>
    <dbReference type="NCBI Taxonomy" id="1165852"/>
    <lineage>
        <taxon>Bacteria</taxon>
        <taxon>Pseudomonadati</taxon>
        <taxon>Pseudomonadota</taxon>
        <taxon>Betaproteobacteria</taxon>
        <taxon>Burkholderiales</taxon>
        <taxon>Comamonadaceae</taxon>
        <taxon>Melaminivora</taxon>
    </lineage>
</organism>
<sequence>MDITTMRIVATLASFACFLGIWFWAWRRSNQARFDEAAQLPFAED</sequence>
<reference evidence="2 3" key="1">
    <citation type="submission" date="2018-05" db="EMBL/GenBank/DDBJ databases">
        <title>Genomic Encyclopedia of Type Strains, Phase IV (KMG-IV): sequencing the most valuable type-strain genomes for metagenomic binning, comparative biology and taxonomic classification.</title>
        <authorList>
            <person name="Goeker M."/>
        </authorList>
    </citation>
    <scope>NUCLEOTIDE SEQUENCE [LARGE SCALE GENOMIC DNA]</scope>
    <source>
        <strain evidence="2 3">DSM 26006</strain>
    </source>
</reference>
<name>A0A317RAZ5_9BURK</name>
<evidence type="ECO:0000313" key="3">
    <source>
        <dbReference type="Proteomes" id="UP000246483"/>
    </source>
</evidence>
<dbReference type="EMBL" id="QGUB01000007">
    <property type="protein sequence ID" value="PWW44548.1"/>
    <property type="molecule type" value="Genomic_DNA"/>
</dbReference>
<evidence type="ECO:0000313" key="2">
    <source>
        <dbReference type="EMBL" id="PWW44548.1"/>
    </source>
</evidence>
<feature type="transmembrane region" description="Helical" evidence="1">
    <location>
        <begin position="6"/>
        <end position="25"/>
    </location>
</feature>
<proteinExistence type="predicted"/>
<dbReference type="InterPro" id="IPR008621">
    <property type="entry name" value="Cbb3-typ_cyt_oxidase_comp"/>
</dbReference>
<dbReference type="RefSeq" id="WP_019373557.1">
    <property type="nucleotide sequence ID" value="NZ_ALEE01000299.1"/>
</dbReference>